<proteinExistence type="predicted"/>
<sequence>MRDLNLLPQLPMDSLQLICGLVVTTMMNAATDILDLHADQPRAEQDLTEDFVKQLRLIFLGARSWKAN</sequence>
<dbReference type="Proteomes" id="UP000321248">
    <property type="component" value="Unassembled WGS sequence"/>
</dbReference>
<evidence type="ECO:0000313" key="2">
    <source>
        <dbReference type="Proteomes" id="UP000321248"/>
    </source>
</evidence>
<accession>A0A5C8KVZ9</accession>
<evidence type="ECO:0000313" key="1">
    <source>
        <dbReference type="EMBL" id="TXK64530.1"/>
    </source>
</evidence>
<dbReference type="OrthoDB" id="8617654at2"/>
<dbReference type="EMBL" id="VRTS01000003">
    <property type="protein sequence ID" value="TXK64530.1"/>
    <property type="molecule type" value="Genomic_DNA"/>
</dbReference>
<comment type="caution">
    <text evidence="1">The sequence shown here is derived from an EMBL/GenBank/DDBJ whole genome shotgun (WGS) entry which is preliminary data.</text>
</comment>
<organism evidence="1 2">
    <name type="scientific">Alkalisalibacterium limincola</name>
    <dbReference type="NCBI Taxonomy" id="2699169"/>
    <lineage>
        <taxon>Bacteria</taxon>
        <taxon>Pseudomonadati</taxon>
        <taxon>Pseudomonadota</taxon>
        <taxon>Gammaproteobacteria</taxon>
        <taxon>Lysobacterales</taxon>
        <taxon>Lysobacteraceae</taxon>
        <taxon>Alkalisalibacterium</taxon>
    </lineage>
</organism>
<dbReference type="AlphaFoldDB" id="A0A5C8KVZ9"/>
<reference evidence="1 2" key="1">
    <citation type="submission" date="2019-08" db="EMBL/GenBank/DDBJ databases">
        <authorList>
            <person name="Karlyshev A.V."/>
        </authorList>
    </citation>
    <scope>NUCLEOTIDE SEQUENCE [LARGE SCALE GENOMIC DNA]</scope>
    <source>
        <strain evidence="1 2">Alg18-2.2</strain>
    </source>
</reference>
<name>A0A5C8KVZ9_9GAMM</name>
<dbReference type="Gene3D" id="1.10.357.10">
    <property type="entry name" value="Tetracycline Repressor, domain 2"/>
    <property type="match status" value="1"/>
</dbReference>
<dbReference type="RefSeq" id="WP_147891341.1">
    <property type="nucleotide sequence ID" value="NZ_VRTS01000003.1"/>
</dbReference>
<keyword evidence="2" id="KW-1185">Reference proteome</keyword>
<protein>
    <submittedName>
        <fullName evidence="1">Uncharacterized protein</fullName>
    </submittedName>
</protein>
<gene>
    <name evidence="1" type="ORF">FU658_06540</name>
</gene>